<keyword evidence="3" id="KW-1185">Reference proteome</keyword>
<dbReference type="InterPro" id="IPR045175">
    <property type="entry name" value="M28_fam"/>
</dbReference>
<evidence type="ECO:0000313" key="2">
    <source>
        <dbReference type="EMBL" id="MDZ8118375.1"/>
    </source>
</evidence>
<feature type="domain" description="Peptidase M28" evidence="1">
    <location>
        <begin position="112"/>
        <end position="328"/>
    </location>
</feature>
<dbReference type="PANTHER" id="PTHR12147:SF26">
    <property type="entry name" value="PEPTIDASE M28 DOMAIN-CONTAINING PROTEIN"/>
    <property type="match status" value="1"/>
</dbReference>
<protein>
    <submittedName>
        <fullName evidence="2">M20/M25/M40 family metallo-hydrolase</fullName>
    </submittedName>
</protein>
<evidence type="ECO:0000259" key="1">
    <source>
        <dbReference type="Pfam" id="PF04389"/>
    </source>
</evidence>
<dbReference type="InterPro" id="IPR007484">
    <property type="entry name" value="Peptidase_M28"/>
</dbReference>
<dbReference type="Pfam" id="PF04389">
    <property type="entry name" value="Peptidase_M28"/>
    <property type="match status" value="1"/>
</dbReference>
<evidence type="ECO:0000313" key="3">
    <source>
        <dbReference type="Proteomes" id="UP001290861"/>
    </source>
</evidence>
<organism evidence="2 3">
    <name type="scientific">Pontiella agarivorans</name>
    <dbReference type="NCBI Taxonomy" id="3038953"/>
    <lineage>
        <taxon>Bacteria</taxon>
        <taxon>Pseudomonadati</taxon>
        <taxon>Kiritimatiellota</taxon>
        <taxon>Kiritimatiellia</taxon>
        <taxon>Kiritimatiellales</taxon>
        <taxon>Pontiellaceae</taxon>
        <taxon>Pontiella</taxon>
    </lineage>
</organism>
<sequence>MVSKHIFRVSAFLLGITLQATGITAFDIVDSVTTAGYSNHLAHLYTHIGESRGFTDGPSPRVPAYQHDLARDYMVSNFTAWGYDTWLDPFEFDVNFSYDDDSNTYHYAGCNNVVATKWGNGGTNTYLLIAHYDSVDSGHRNLTIGPGADDGASGVAALLEIAEAIKDYTFKDTIVFLACDAEEKDYQGSIYFRDNHITDNPVETNSTAFLKSSILAVVNLDSIAYDHTNTPYNVVMGRVSGFSQAAFAVGASIEKYTDLNVVASSGYNSSDHISFYNIGLDAIHVIEYDFVNYWNATNFVKNPYYHTDYDAIDSPDYLNLDYAADVTRGVAGAVCDYAIPIFPATLNQSISNNTFSISWLTSPDIEYEVYGTDNLTSNAWNLVSRIDATNDVVDQTIQFNLNTATATMFRVLSR</sequence>
<dbReference type="PANTHER" id="PTHR12147">
    <property type="entry name" value="METALLOPEPTIDASE M28 FAMILY MEMBER"/>
    <property type="match status" value="1"/>
</dbReference>
<dbReference type="RefSeq" id="WP_322608172.1">
    <property type="nucleotide sequence ID" value="NZ_JARVCO010000007.1"/>
</dbReference>
<gene>
    <name evidence="2" type="ORF">P9H32_06995</name>
</gene>
<proteinExistence type="predicted"/>
<reference evidence="2 3" key="1">
    <citation type="journal article" date="2024" name="Appl. Environ. Microbiol.">
        <title>Pontiella agarivorans sp. nov., a novel marine anaerobic bacterium capable of degrading macroalgal polysaccharides and fixing nitrogen.</title>
        <authorList>
            <person name="Liu N."/>
            <person name="Kivenson V."/>
            <person name="Peng X."/>
            <person name="Cui Z."/>
            <person name="Lankiewicz T.S."/>
            <person name="Gosselin K.M."/>
            <person name="English C.J."/>
            <person name="Blair E.M."/>
            <person name="O'Malley M.A."/>
            <person name="Valentine D.L."/>
        </authorList>
    </citation>
    <scope>NUCLEOTIDE SEQUENCE [LARGE SCALE GENOMIC DNA]</scope>
    <source>
        <strain evidence="2 3">NLcol2</strain>
    </source>
</reference>
<dbReference type="Proteomes" id="UP001290861">
    <property type="component" value="Unassembled WGS sequence"/>
</dbReference>
<comment type="caution">
    <text evidence="2">The sequence shown here is derived from an EMBL/GenBank/DDBJ whole genome shotgun (WGS) entry which is preliminary data.</text>
</comment>
<dbReference type="Gene3D" id="3.40.630.10">
    <property type="entry name" value="Zn peptidases"/>
    <property type="match status" value="1"/>
</dbReference>
<name>A0ABU5MVY5_9BACT</name>
<accession>A0ABU5MVY5</accession>
<dbReference type="SUPFAM" id="SSF53187">
    <property type="entry name" value="Zn-dependent exopeptidases"/>
    <property type="match status" value="1"/>
</dbReference>
<dbReference type="EMBL" id="JARVCO010000007">
    <property type="protein sequence ID" value="MDZ8118375.1"/>
    <property type="molecule type" value="Genomic_DNA"/>
</dbReference>